<proteinExistence type="predicted"/>
<dbReference type="Gene3D" id="1.10.150.320">
    <property type="entry name" value="Photosystem II 12 kDa extrinsic protein"/>
    <property type="match status" value="1"/>
</dbReference>
<protein>
    <submittedName>
        <fullName evidence="1">Uncharacterized protein</fullName>
    </submittedName>
</protein>
<dbReference type="STRING" id="118168.MC7420_3717"/>
<accession>B4VX88</accession>
<name>B4VX88_9CYAN</name>
<organism evidence="1 2">
    <name type="scientific">Coleofasciculus chthonoplastes PCC 7420</name>
    <dbReference type="NCBI Taxonomy" id="118168"/>
    <lineage>
        <taxon>Bacteria</taxon>
        <taxon>Bacillati</taxon>
        <taxon>Cyanobacteriota</taxon>
        <taxon>Cyanophyceae</taxon>
        <taxon>Coleofasciculales</taxon>
        <taxon>Coleofasciculaceae</taxon>
        <taxon>Coleofasciculus</taxon>
    </lineage>
</organism>
<dbReference type="RefSeq" id="WP_006103245.1">
    <property type="nucleotide sequence ID" value="NZ_DS989857.1"/>
</dbReference>
<gene>
    <name evidence="1" type="ORF">MC7420_3717</name>
</gene>
<sequence>MLEDFQKIETKPYLVAVNQLEVPPGKPEVSKAELENISQALQTWSTNFSLPIACLTDQDNSYRLLTGLPIYQAAVNAGMQRIWVFLISADQRDTEKAIEQALLQSKLNQIILDSQDMTNFINFLNDQKSDLTQIYGIGDNYAKQIISKRPYKDLKDLQKKHGNKRPLNWAKGYKKMKSAI</sequence>
<keyword evidence="2" id="KW-1185">Reference proteome</keyword>
<dbReference type="AlphaFoldDB" id="B4VX88"/>
<dbReference type="SUPFAM" id="SSF81585">
    <property type="entry name" value="PsbU/PolX domain-like"/>
    <property type="match status" value="1"/>
</dbReference>
<dbReference type="eggNOG" id="COG1555">
    <property type="taxonomic scope" value="Bacteria"/>
</dbReference>
<dbReference type="OrthoDB" id="513220at2"/>
<dbReference type="EMBL" id="DS989857">
    <property type="protein sequence ID" value="EDX73543.1"/>
    <property type="molecule type" value="Genomic_DNA"/>
</dbReference>
<evidence type="ECO:0000313" key="1">
    <source>
        <dbReference type="EMBL" id="EDX73543.1"/>
    </source>
</evidence>
<reference evidence="1 2" key="1">
    <citation type="submission" date="2008-07" db="EMBL/GenBank/DDBJ databases">
        <authorList>
            <person name="Tandeau de Marsac N."/>
            <person name="Ferriera S."/>
            <person name="Johnson J."/>
            <person name="Kravitz S."/>
            <person name="Beeson K."/>
            <person name="Sutton G."/>
            <person name="Rogers Y.-H."/>
            <person name="Friedman R."/>
            <person name="Frazier M."/>
            <person name="Venter J.C."/>
        </authorList>
    </citation>
    <scope>NUCLEOTIDE SEQUENCE [LARGE SCALE GENOMIC DNA]</scope>
    <source>
        <strain evidence="1 2">PCC 7420</strain>
    </source>
</reference>
<dbReference type="Proteomes" id="UP000003835">
    <property type="component" value="Unassembled WGS sequence"/>
</dbReference>
<dbReference type="HOGENOM" id="CLU_1493786_0_0_3"/>
<evidence type="ECO:0000313" key="2">
    <source>
        <dbReference type="Proteomes" id="UP000003835"/>
    </source>
</evidence>